<evidence type="ECO:0000256" key="2">
    <source>
        <dbReference type="PROSITE-ProRule" id="PRU00117"/>
    </source>
</evidence>
<dbReference type="EMBL" id="SJOL01004866">
    <property type="protein sequence ID" value="TGZ71122.1"/>
    <property type="molecule type" value="Genomic_DNA"/>
</dbReference>
<dbReference type="InterPro" id="IPR004088">
    <property type="entry name" value="KH_dom_type_1"/>
</dbReference>
<feature type="compositionally biased region" description="Polar residues" evidence="3">
    <location>
        <begin position="1172"/>
        <end position="1185"/>
    </location>
</feature>
<feature type="region of interest" description="Disordered" evidence="3">
    <location>
        <begin position="459"/>
        <end position="504"/>
    </location>
</feature>
<evidence type="ECO:0000256" key="3">
    <source>
        <dbReference type="SAM" id="MobiDB-lite"/>
    </source>
</evidence>
<feature type="domain" description="K Homology" evidence="4">
    <location>
        <begin position="746"/>
        <end position="886"/>
    </location>
</feature>
<evidence type="ECO:0000256" key="1">
    <source>
        <dbReference type="ARBA" id="ARBA00022737"/>
    </source>
</evidence>
<feature type="compositionally biased region" description="Basic and acidic residues" evidence="3">
    <location>
        <begin position="1281"/>
        <end position="1290"/>
    </location>
</feature>
<keyword evidence="2" id="KW-0694">RNA-binding</keyword>
<comment type="caution">
    <text evidence="5">The sequence shown here is derived from an EMBL/GenBank/DDBJ whole genome shotgun (WGS) entry which is preliminary data.</text>
</comment>
<feature type="domain" description="K Homology" evidence="4">
    <location>
        <begin position="899"/>
        <end position="986"/>
    </location>
</feature>
<feature type="region of interest" description="Disordered" evidence="3">
    <location>
        <begin position="834"/>
        <end position="858"/>
    </location>
</feature>
<evidence type="ECO:0000313" key="6">
    <source>
        <dbReference type="Proteomes" id="UP000308267"/>
    </source>
</evidence>
<dbReference type="OrthoDB" id="752362at2759"/>
<feature type="region of interest" description="Disordered" evidence="3">
    <location>
        <begin position="1160"/>
        <end position="1186"/>
    </location>
</feature>
<feature type="compositionally biased region" description="Polar residues" evidence="3">
    <location>
        <begin position="528"/>
        <end position="559"/>
    </location>
</feature>
<dbReference type="Gene3D" id="3.30.1370.10">
    <property type="entry name" value="K Homology domain, type 1"/>
    <property type="match status" value="1"/>
</dbReference>
<feature type="compositionally biased region" description="Polar residues" evidence="3">
    <location>
        <begin position="1397"/>
        <end position="1421"/>
    </location>
</feature>
<proteinExistence type="predicted"/>
<feature type="compositionally biased region" description="Low complexity" evidence="3">
    <location>
        <begin position="1060"/>
        <end position="1069"/>
    </location>
</feature>
<feature type="compositionally biased region" description="Basic and acidic residues" evidence="3">
    <location>
        <begin position="560"/>
        <end position="569"/>
    </location>
</feature>
<feature type="compositionally biased region" description="Polar residues" evidence="3">
    <location>
        <begin position="495"/>
        <end position="504"/>
    </location>
</feature>
<dbReference type="SUPFAM" id="SSF54791">
    <property type="entry name" value="Eukaryotic type KH-domain (KH-domain type I)"/>
    <property type="match status" value="2"/>
</dbReference>
<evidence type="ECO:0000313" key="5">
    <source>
        <dbReference type="EMBL" id="TGZ71122.1"/>
    </source>
</evidence>
<feature type="region of interest" description="Disordered" evidence="3">
    <location>
        <begin position="277"/>
        <end position="299"/>
    </location>
</feature>
<feature type="region of interest" description="Disordered" evidence="3">
    <location>
        <begin position="1877"/>
        <end position="1927"/>
    </location>
</feature>
<reference evidence="5 6" key="1">
    <citation type="journal article" date="2019" name="BMC Genomics">
        <title>New insights from Opisthorchis felineus genome: update on genomics of the epidemiologically important liver flukes.</title>
        <authorList>
            <person name="Ershov N.I."/>
            <person name="Mordvinov V.A."/>
            <person name="Prokhortchouk E.B."/>
            <person name="Pakharukova M.Y."/>
            <person name="Gunbin K.V."/>
            <person name="Ustyantsev K."/>
            <person name="Genaev M.A."/>
            <person name="Blinov A.G."/>
            <person name="Mazur A."/>
            <person name="Boulygina E."/>
            <person name="Tsygankova S."/>
            <person name="Khrameeva E."/>
            <person name="Chekanov N."/>
            <person name="Fan G."/>
            <person name="Xiao A."/>
            <person name="Zhang H."/>
            <person name="Xu X."/>
            <person name="Yang H."/>
            <person name="Solovyev V."/>
            <person name="Lee S.M."/>
            <person name="Liu X."/>
            <person name="Afonnikov D.A."/>
            <person name="Skryabin K.G."/>
        </authorList>
    </citation>
    <scope>NUCLEOTIDE SEQUENCE [LARGE SCALE GENOMIC DNA]</scope>
    <source>
        <strain evidence="5">AK-0245</strain>
        <tissue evidence="5">Whole organism</tissue>
    </source>
</reference>
<dbReference type="PROSITE" id="PS50084">
    <property type="entry name" value="KH_TYPE_1"/>
    <property type="match status" value="2"/>
</dbReference>
<feature type="region of interest" description="Disordered" evidence="3">
    <location>
        <begin position="1281"/>
        <end position="1455"/>
    </location>
</feature>
<feature type="region of interest" description="Disordered" evidence="3">
    <location>
        <begin position="940"/>
        <end position="959"/>
    </location>
</feature>
<keyword evidence="1" id="KW-0677">Repeat</keyword>
<sequence length="1943" mass="209030">MSTNYVLSNNGVPQPVFSQSSITPQRTRAVSACSTPGIPVASHYHPTFSQAYQTLSPMDSWAQTQQGVYVNGLGKVMNVFAGGTMSEMDDIMLNQANETYKFAHGMKLPNVGPQPGGHLYQQPSALTGGTHHAALQTLNPQIQLALAAAPNGVTQSPNNVPTVPANSLRTDQPNVIQSAIPHQHQTSAPGQSLFIPRLVGQQTVPHHPNPASPSVFTDTMGTGSGMPTFPPYHTKHIPSLNGPNTARSLPAQVSTTQPPLTPQNYASGLPIAQQHAAPHPSHHQLYSAANLPPPAPHLSSAMPPGIVEFLPAMFPPDPNTQSQFSQQSAAVFGHQYASQMASTYVPSSAHGDTPYSARVRHNTWSGLESTIAFRSLDQTSGDKISTNLPSLGHATSITNDASRTVPLRSHTSDNTVPFVSSNHPYNAATGRSSSLYFPGTNRPGVIELPPSIGLTAQGSVQFSQPRDRDLCNTSSGNPRASAAKTNKSESDVKSTTHWGGTSNTMRQQPQWTVVSSHTHNPLLIADPLNSNTAPPSDSVYNSSTTGAQHRCIGTSQSNRDAFRKGRDGEPQSTGGTHSQVMSNRTRSGLPVGLQASKSHGQALSNIRQLPAGKPFGGIELETSKLLQSQLSALGLNGVVNSPGLVTASNPWNIPTNPVTHSANLGRLPHPVGVRFPQGLLSHQALPFLFQNQTVNLDPSHFHRQRFPQALRRLGLSDPGTISVSPGMGDLLRNGLPQLNGLRYILDSCPTRVLISTALVGAVIGRGGRTIRSITSKTGAQIDFKQETVAFSQFALQSGLRNFNASRSNASSSVKSTISNGADCLKTEELDVKEVAEQTENRPASPASPPPSTTSNGPQLNRSQIVLIFGSREQCSTALAEMLAVCFRESEHKGLSDPCLGLLIQQQIYSQLLMGHGRKYFNRIHAATGARVTVTGTPAHVEPIKPDGPASSAPSPSTDPNMDRIVVVRGQLPAICAAEAYISEHVRCITAEQIIPPTLWPLLPHLPLASLASSTHASGTGRARHSASGTDLSDLRALTNVVLSIADVFWPHSVSAKLSKHSSFSQSSHSAPPPTSHTSDEQERDKSVQQPDVAGNREDVATSVQSGPTITQENDLNDISLDDADSTVLDEVSSSSNDVIANGLALDSLDDEEKELIADCHQEDDERPPTPTPISNKESPTPNTLEESNDFEAHTHVKSLSAAELGLVADIRNSLHEVMGPAAWIATSGMLHMRVSFNEAGILIGAGGHRIHQLIQSTGSDIYIGKTPINGPYALNQANRLNRTDSAEKTRRLPAKLGSTAEDSSPEFIDPNKSILATNDVKHAEDQKDERESPSKSLLISPQSVIPDSVSDNELTLSGASAPPVTTPQPPTAPDSPDLEKTEAEEHCVTLLADSGDETNTSPATVSAGDQTIEPTPNQRSVTVEDESVNHPDSTMEASPEVSRSDSTKANSLNTSLSSSSSYRLVTLSGPFESQMLAHWRIFDRLSMLHHRQHVSDATESSYSEAVNSTIDPSHSKVMPPLRLATLICMPYRFLCWFTSGHSGFESLVSGVPSDSPEAASPLSWLQSKAMGMMQRYYEDGTCAKVIHVLPEPRRRRRLVQQQLRRAGLSRRGPSIMASPPLMSNAKPIFLPSVGLTHDGLDQLWSDPNRVPVEIFADHETTTVVVMWLKHLLAVWLYGQALANPSGFNSFTQMPSLFMVPRSPVRLNQNQNSRAMNYHANDGSPHNATDWAHGYFPAVGSAAPLSDHRSTLSSTGRRPFNINHPTVPDFYGRQQRPRYPAFGNKWHQSQDHASLPFLTDQSRMFGSHPFNAYTFSGPMTPEPILASAAFGCTSGSYSHNPVVVHPSGTGTVGPPFTHSWPSIPFVWDHASFLNRPFNVDPPRRQSSAMSHRRNQSRRSAATSSAGTVKHTEPVVSQPIQSEIPESVDTAKVRPSFINASRSFH</sequence>
<keyword evidence="6" id="KW-1185">Reference proteome</keyword>
<dbReference type="STRING" id="147828.A0A4S2M485"/>
<protein>
    <recommendedName>
        <fullName evidence="4">K Homology domain-containing protein</fullName>
    </recommendedName>
</protein>
<evidence type="ECO:0000259" key="4">
    <source>
        <dbReference type="SMART" id="SM00322"/>
    </source>
</evidence>
<organism evidence="5 6">
    <name type="scientific">Opisthorchis felineus</name>
    <dbReference type="NCBI Taxonomy" id="147828"/>
    <lineage>
        <taxon>Eukaryota</taxon>
        <taxon>Metazoa</taxon>
        <taxon>Spiralia</taxon>
        <taxon>Lophotrochozoa</taxon>
        <taxon>Platyhelminthes</taxon>
        <taxon>Trematoda</taxon>
        <taxon>Digenea</taxon>
        <taxon>Opisthorchiida</taxon>
        <taxon>Opisthorchiata</taxon>
        <taxon>Opisthorchiidae</taxon>
        <taxon>Opisthorchis</taxon>
    </lineage>
</organism>
<dbReference type="SMART" id="SM00322">
    <property type="entry name" value="KH"/>
    <property type="match status" value="3"/>
</dbReference>
<feature type="domain" description="K Homology" evidence="4">
    <location>
        <begin position="1226"/>
        <end position="1486"/>
    </location>
</feature>
<accession>A0A4S2M485</accession>
<feature type="compositionally biased region" description="Pro residues" evidence="3">
    <location>
        <begin position="1364"/>
        <end position="1373"/>
    </location>
</feature>
<dbReference type="GO" id="GO:0003723">
    <property type="term" value="F:RNA binding"/>
    <property type="evidence" value="ECO:0007669"/>
    <property type="project" value="UniProtKB-UniRule"/>
</dbReference>
<feature type="compositionally biased region" description="Polar residues" evidence="3">
    <location>
        <begin position="1101"/>
        <end position="1113"/>
    </location>
</feature>
<dbReference type="PANTHER" id="PTHR10288">
    <property type="entry name" value="KH DOMAIN CONTAINING RNA BINDING PROTEIN"/>
    <property type="match status" value="1"/>
</dbReference>
<feature type="compositionally biased region" description="Basic and acidic residues" evidence="3">
    <location>
        <begin position="1377"/>
        <end position="1387"/>
    </location>
</feature>
<feature type="region of interest" description="Disordered" evidence="3">
    <location>
        <begin position="1746"/>
        <end position="1768"/>
    </location>
</feature>
<dbReference type="InterPro" id="IPR036612">
    <property type="entry name" value="KH_dom_type_1_sf"/>
</dbReference>
<feature type="compositionally biased region" description="Polar residues" evidence="3">
    <location>
        <begin position="570"/>
        <end position="584"/>
    </location>
</feature>
<feature type="compositionally biased region" description="Basic and acidic residues" evidence="3">
    <location>
        <begin position="1077"/>
        <end position="1086"/>
    </location>
</feature>
<dbReference type="InterPro" id="IPR004087">
    <property type="entry name" value="KH_dom"/>
</dbReference>
<name>A0A4S2M485_OPIFE</name>
<feature type="compositionally biased region" description="Basic and acidic residues" evidence="3">
    <location>
        <begin position="1319"/>
        <end position="1333"/>
    </location>
</feature>
<feature type="region of interest" description="Disordered" evidence="3">
    <location>
        <begin position="527"/>
        <end position="584"/>
    </location>
</feature>
<dbReference type="Pfam" id="PF00013">
    <property type="entry name" value="KH_1"/>
    <property type="match status" value="1"/>
</dbReference>
<gene>
    <name evidence="5" type="ORF">CRM22_002816</name>
</gene>
<feature type="region of interest" description="Disordered" evidence="3">
    <location>
        <begin position="1060"/>
        <end position="1117"/>
    </location>
</feature>
<feature type="compositionally biased region" description="Polar residues" evidence="3">
    <location>
        <begin position="1334"/>
        <end position="1358"/>
    </location>
</feature>
<dbReference type="Proteomes" id="UP000308267">
    <property type="component" value="Unassembled WGS sequence"/>
</dbReference>